<keyword evidence="2" id="KW-1133">Transmembrane helix</keyword>
<evidence type="ECO:0000256" key="1">
    <source>
        <dbReference type="SAM" id="MobiDB-lite"/>
    </source>
</evidence>
<accession>A0A3B0YN66</accession>
<dbReference type="Pfam" id="PF25607">
    <property type="entry name" value="DUF7939"/>
    <property type="match status" value="1"/>
</dbReference>
<dbReference type="EMBL" id="UOFN01000088">
    <property type="protein sequence ID" value="VAW78110.1"/>
    <property type="molecule type" value="Genomic_DNA"/>
</dbReference>
<organism evidence="4">
    <name type="scientific">hydrothermal vent metagenome</name>
    <dbReference type="NCBI Taxonomy" id="652676"/>
    <lineage>
        <taxon>unclassified sequences</taxon>
        <taxon>metagenomes</taxon>
        <taxon>ecological metagenomes</taxon>
    </lineage>
</organism>
<evidence type="ECO:0000256" key="2">
    <source>
        <dbReference type="SAM" id="Phobius"/>
    </source>
</evidence>
<dbReference type="InterPro" id="IPR025738">
    <property type="entry name" value="BatD"/>
</dbReference>
<feature type="non-terminal residue" evidence="4">
    <location>
        <position position="1"/>
    </location>
</feature>
<reference evidence="4" key="1">
    <citation type="submission" date="2018-06" db="EMBL/GenBank/DDBJ databases">
        <authorList>
            <person name="Zhirakovskaya E."/>
        </authorList>
    </citation>
    <scope>NUCLEOTIDE SEQUENCE</scope>
</reference>
<feature type="region of interest" description="Disordered" evidence="1">
    <location>
        <begin position="395"/>
        <end position="425"/>
    </location>
</feature>
<dbReference type="PANTHER" id="PTHR40940">
    <property type="entry name" value="PROTEIN BATD-RELATED"/>
    <property type="match status" value="1"/>
</dbReference>
<feature type="region of interest" description="Disordered" evidence="1">
    <location>
        <begin position="458"/>
        <end position="477"/>
    </location>
</feature>
<proteinExistence type="predicted"/>
<keyword evidence="2" id="KW-0812">Transmembrane</keyword>
<sequence length="581" mass="63960">AGPGQASVRSLLDRNTVYEGDTFTLTIEADSRQSGVQPALEPLEKDFEVLGTSTSTQISIINGRRSDNTRWQIQLQPRRNGRLTIPALTVGNEQTAPLELNVTEAPQQVTTQTGQHVFIEAEAQAAGKQTYVQQQIPYTIRLFYDANLQEGKLSAPELKDAVIEQLGEDQRYTTVRNGQQYNVVERHFVISPEKSGALRIPPATFHGRIAVASQGGRSSRGVDGLMERFFSNSPFSNNRAFGGVFGSASKSVTVRSRSIDMEIKPRPATTAGNWLPAEAVTLHDSWTDNPPEFRVGEPVARTITIKTRGLAGSQIPELDMEAPANTRLYPEATKHESRTDGTTIFGVRTQTLTYIAGAQGMLDLPAVTLDWWDTRQNKAASTTLPGWQFKVLPGAASAAPEPQAAAPASKTTPAADTTPPETETRTPWVNWRWLTAGSSVLFVLIALVTLMVRHRQQRIAPSTEKQPPQTAQQDIPNRKSVLHTLQKACASNNRHAAARTLLTLGQTYWPDEPPRSLNALTARISKGQAQLRELDRSLYAADEANWNGTALWTEFKQGFEVKKKDKNKEEDGLGPLYPQHN</sequence>
<keyword evidence="2" id="KW-0472">Membrane</keyword>
<protein>
    <recommendedName>
        <fullName evidence="3">DUF7939 domain-containing protein</fullName>
    </recommendedName>
</protein>
<feature type="compositionally biased region" description="Polar residues" evidence="1">
    <location>
        <begin position="459"/>
        <end position="475"/>
    </location>
</feature>
<dbReference type="PANTHER" id="PTHR40940:SF1">
    <property type="entry name" value="PROTEIN BATD"/>
    <property type="match status" value="1"/>
</dbReference>
<dbReference type="Pfam" id="PF13584">
    <property type="entry name" value="BatD"/>
    <property type="match status" value="1"/>
</dbReference>
<dbReference type="AlphaFoldDB" id="A0A3B0YN66"/>
<name>A0A3B0YN66_9ZZZZ</name>
<feature type="domain" description="DUF7939" evidence="3">
    <location>
        <begin position="479"/>
        <end position="557"/>
    </location>
</feature>
<evidence type="ECO:0000313" key="4">
    <source>
        <dbReference type="EMBL" id="VAW78110.1"/>
    </source>
</evidence>
<evidence type="ECO:0000259" key="3">
    <source>
        <dbReference type="Pfam" id="PF25607"/>
    </source>
</evidence>
<dbReference type="InterPro" id="IPR057699">
    <property type="entry name" value="DUF7939"/>
</dbReference>
<feature type="transmembrane region" description="Helical" evidence="2">
    <location>
        <begin position="431"/>
        <end position="452"/>
    </location>
</feature>
<gene>
    <name evidence="4" type="ORF">MNBD_GAMMA15-473</name>
</gene>